<dbReference type="AlphaFoldDB" id="A0A176VJP1"/>
<dbReference type="PANTHER" id="PTHR23322">
    <property type="entry name" value="FAS-ASSOCIATED PROTEIN"/>
    <property type="match status" value="1"/>
</dbReference>
<dbReference type="GO" id="GO:0043130">
    <property type="term" value="F:ubiquitin binding"/>
    <property type="evidence" value="ECO:0007669"/>
    <property type="project" value="TreeGrafter"/>
</dbReference>
<feature type="domain" description="UBX" evidence="2">
    <location>
        <begin position="857"/>
        <end position="935"/>
    </location>
</feature>
<dbReference type="SMART" id="SM00726">
    <property type="entry name" value="UIM"/>
    <property type="match status" value="4"/>
</dbReference>
<organism evidence="3 4">
    <name type="scientific">Marchantia polymorpha subsp. ruderalis</name>
    <dbReference type="NCBI Taxonomy" id="1480154"/>
    <lineage>
        <taxon>Eukaryota</taxon>
        <taxon>Viridiplantae</taxon>
        <taxon>Streptophyta</taxon>
        <taxon>Embryophyta</taxon>
        <taxon>Marchantiophyta</taxon>
        <taxon>Marchantiopsida</taxon>
        <taxon>Marchantiidae</taxon>
        <taxon>Marchantiales</taxon>
        <taxon>Marchantiaceae</taxon>
        <taxon>Marchantia</taxon>
    </lineage>
</organism>
<feature type="compositionally biased region" description="Polar residues" evidence="1">
    <location>
        <begin position="665"/>
        <end position="677"/>
    </location>
</feature>
<dbReference type="Pfam" id="PF02809">
    <property type="entry name" value="UIM"/>
    <property type="match status" value="4"/>
</dbReference>
<feature type="region of interest" description="Disordered" evidence="1">
    <location>
        <begin position="275"/>
        <end position="303"/>
    </location>
</feature>
<evidence type="ECO:0000256" key="1">
    <source>
        <dbReference type="SAM" id="MobiDB-lite"/>
    </source>
</evidence>
<feature type="compositionally biased region" description="Low complexity" evidence="1">
    <location>
        <begin position="602"/>
        <end position="614"/>
    </location>
</feature>
<dbReference type="Proteomes" id="UP000077202">
    <property type="component" value="Unassembled WGS sequence"/>
</dbReference>
<reference evidence="3" key="1">
    <citation type="submission" date="2016-03" db="EMBL/GenBank/DDBJ databases">
        <title>Mechanisms controlling the formation of the plant cell surface in tip-growing cells are functionally conserved among land plants.</title>
        <authorList>
            <person name="Honkanen S."/>
            <person name="Jones V.A."/>
            <person name="Morieri G."/>
            <person name="Champion C."/>
            <person name="Hetherington A.J."/>
            <person name="Kelly S."/>
            <person name="Saint-Marcoux D."/>
            <person name="Proust H."/>
            <person name="Prescott H."/>
            <person name="Dolan L."/>
        </authorList>
    </citation>
    <scope>NUCLEOTIDE SEQUENCE [LARGE SCALE GENOMIC DNA]</scope>
    <source>
        <tissue evidence="3">Whole gametophyte</tissue>
    </source>
</reference>
<dbReference type="Pfam" id="PF00789">
    <property type="entry name" value="UBX"/>
    <property type="match status" value="1"/>
</dbReference>
<dbReference type="CDD" id="cd01767">
    <property type="entry name" value="UBX"/>
    <property type="match status" value="1"/>
</dbReference>
<dbReference type="InterPro" id="IPR029071">
    <property type="entry name" value="Ubiquitin-like_domsf"/>
</dbReference>
<keyword evidence="4" id="KW-1185">Reference proteome</keyword>
<dbReference type="EMBL" id="LVLJ01003675">
    <property type="protein sequence ID" value="OAE20155.1"/>
    <property type="molecule type" value="Genomic_DNA"/>
</dbReference>
<dbReference type="Gene3D" id="3.10.20.90">
    <property type="entry name" value="Phosphatidylinositol 3-kinase Catalytic Subunit, Chain A, domain 1"/>
    <property type="match status" value="1"/>
</dbReference>
<evidence type="ECO:0000313" key="3">
    <source>
        <dbReference type="EMBL" id="OAE20155.1"/>
    </source>
</evidence>
<proteinExistence type="predicted"/>
<feature type="compositionally biased region" description="Basic and acidic residues" evidence="1">
    <location>
        <begin position="822"/>
        <end position="843"/>
    </location>
</feature>
<dbReference type="InterPro" id="IPR001012">
    <property type="entry name" value="UBX_dom"/>
</dbReference>
<dbReference type="SUPFAM" id="SSF54236">
    <property type="entry name" value="Ubiquitin-like"/>
    <property type="match status" value="1"/>
</dbReference>
<dbReference type="PROSITE" id="PS50330">
    <property type="entry name" value="UIM"/>
    <property type="match status" value="4"/>
</dbReference>
<dbReference type="PANTHER" id="PTHR23322:SF93">
    <property type="entry name" value="UBX DOMAIN-CONTAINING PROTEIN 8"/>
    <property type="match status" value="1"/>
</dbReference>
<evidence type="ECO:0000313" key="4">
    <source>
        <dbReference type="Proteomes" id="UP000077202"/>
    </source>
</evidence>
<comment type="caution">
    <text evidence="3">The sequence shown here is derived from an EMBL/GenBank/DDBJ whole genome shotgun (WGS) entry which is preliminary data.</text>
</comment>
<feature type="region of interest" description="Disordered" evidence="1">
    <location>
        <begin position="809"/>
        <end position="850"/>
    </location>
</feature>
<dbReference type="PROSITE" id="PS50033">
    <property type="entry name" value="UBX"/>
    <property type="match status" value="1"/>
</dbReference>
<feature type="region of interest" description="Disordered" evidence="1">
    <location>
        <begin position="123"/>
        <end position="156"/>
    </location>
</feature>
<protein>
    <recommendedName>
        <fullName evidence="2">UBX domain-containing protein</fullName>
    </recommendedName>
</protein>
<feature type="compositionally biased region" description="Basic and acidic residues" evidence="1">
    <location>
        <begin position="123"/>
        <end position="132"/>
    </location>
</feature>
<gene>
    <name evidence="3" type="ORF">AXG93_3818s1540</name>
</gene>
<feature type="region of interest" description="Disordered" evidence="1">
    <location>
        <begin position="580"/>
        <end position="704"/>
    </location>
</feature>
<name>A0A176VJP1_MARPO</name>
<sequence>MCCTSAHSPEDRNVPVDWRDDGCGPSLASHGPSIVTIEELADDVTQQLPPSHAQAMVDDEIPSTASSVFRTVGEHSGARIYAAANMNPDFNPNAPRTAEVPVMSNEDGLDIEEEMLRAAIEASRREAEEANRRSAAPPQEVTGGNPVERFPVMRSTEDDDLARAVTLSLKTAELEKAMRERVGASSESAFMQEDEDIPSIDDVRRRENSRRPVSQRIDLERSDWMEEDDPAIDIPIRPTAPSAPPNPFVPGPLNPWEVTEYGLPLVGRPIGPVSRGSAPRVSHPPDVRNVPIDWRDDDNSLPLPTYGPSTLRIEELADDDTQQLPPSHAQAMVDDEVPSTASSGFRTIGEQSGARRYPTMPYPGANMNPDFNPNAPRIAEVPVMSNEDGIDIEEEMLRAAIEASRREAEEANRRSAASSQVVNLLMQQKISNSTTQYMPQEVTGGNPVERFPVMRSTEDDDLARAVTLSLKTAELEKAMRERVGASSDSAFMQEDEDNPSIDDIVFSLPEVFCISLYEAHDPPAHTEPTPEEVSDSWAGWETRHRKECLREGLDWQGSKNEQTIQSVVVLKIWGIARDRTGMARGGGTDVGATSSGRDKGRVSGSSSGAIVSSAPDDIEEVEEQPLLRRRTTRRSTSITAEPMVVPDEGEARAQSVRGVTDQRDSSVVPNARITSSGDEGPATAANAPSQHDVDPFPSDEWGGISSEEHDEAVMLEAALFGGLPEGSGLGLPYHARRGIHTDVLDDIAGGESAGLMAAFNRRGFPQPPSPTVVAQRLLREQQDDEYLASLAADREKELRAIQEAEAQRVREQEAAAAAESEEQLRREEEKRQKEEAEELERQLTAKKGKLPMEPAADAEGAVTLVVRLPDGSRRGRRFHKSNKLQNLFDFIDVGGAVKPGSYRLVRQFPRVAFTDGEHASSLESLGLTSKQEVLLLELI</sequence>
<dbReference type="InterPro" id="IPR050730">
    <property type="entry name" value="UBX_domain-protein"/>
</dbReference>
<evidence type="ECO:0000259" key="2">
    <source>
        <dbReference type="PROSITE" id="PS50033"/>
    </source>
</evidence>
<accession>A0A176VJP1</accession>
<dbReference type="SMART" id="SM00166">
    <property type="entry name" value="UBX"/>
    <property type="match status" value="1"/>
</dbReference>
<feature type="region of interest" description="Disordered" evidence="1">
    <location>
        <begin position="183"/>
        <end position="209"/>
    </location>
</feature>
<dbReference type="InterPro" id="IPR003903">
    <property type="entry name" value="UIM_dom"/>
</dbReference>